<dbReference type="Proteomes" id="UP000604046">
    <property type="component" value="Unassembled WGS sequence"/>
</dbReference>
<organism evidence="5 6">
    <name type="scientific">Symbiodinium natans</name>
    <dbReference type="NCBI Taxonomy" id="878477"/>
    <lineage>
        <taxon>Eukaryota</taxon>
        <taxon>Sar</taxon>
        <taxon>Alveolata</taxon>
        <taxon>Dinophyceae</taxon>
        <taxon>Suessiales</taxon>
        <taxon>Symbiodiniaceae</taxon>
        <taxon>Symbiodinium</taxon>
    </lineage>
</organism>
<dbReference type="SUPFAM" id="SSF75217">
    <property type="entry name" value="alpha/beta knot"/>
    <property type="match status" value="1"/>
</dbReference>
<protein>
    <submittedName>
        <fullName evidence="5">RlmH protein</fullName>
    </submittedName>
</protein>
<dbReference type="GO" id="GO:0032259">
    <property type="term" value="P:methylation"/>
    <property type="evidence" value="ECO:0007669"/>
    <property type="project" value="UniProtKB-KW"/>
</dbReference>
<keyword evidence="1" id="KW-0489">Methyltransferase</keyword>
<evidence type="ECO:0000313" key="6">
    <source>
        <dbReference type="Proteomes" id="UP000604046"/>
    </source>
</evidence>
<sequence length="158" mass="17308">MGACRPLRLWQVVVHTVGRPREAGWESLAAAEYTRRLERGHPRILARTTFYSSSDALVRGVQDLTGSLLVLDPLGEALNSDAFSELLLGALQETARVSFAIGGADGLPEALRPGPTLGRPARHLSLSPLTFPHRLARVLLLEQIFRARELAAGSHYHR</sequence>
<dbReference type="InterPro" id="IPR029028">
    <property type="entry name" value="Alpha/beta_knot_MTases"/>
</dbReference>
<dbReference type="PANTHER" id="PTHR33603">
    <property type="entry name" value="METHYLTRANSFERASE"/>
    <property type="match status" value="1"/>
</dbReference>
<dbReference type="PANTHER" id="PTHR33603:SF1">
    <property type="entry name" value="RIBOSOMAL RNA LARGE SUBUNIT METHYLTRANSFERASE H"/>
    <property type="match status" value="1"/>
</dbReference>
<proteinExistence type="inferred from homology"/>
<name>A0A812I7X2_9DINO</name>
<dbReference type="GO" id="GO:0008168">
    <property type="term" value="F:methyltransferase activity"/>
    <property type="evidence" value="ECO:0007669"/>
    <property type="project" value="UniProtKB-KW"/>
</dbReference>
<dbReference type="AlphaFoldDB" id="A0A812I7X2"/>
<evidence type="ECO:0000256" key="1">
    <source>
        <dbReference type="ARBA" id="ARBA00022603"/>
    </source>
</evidence>
<gene>
    <name evidence="5" type="primary">rlmH</name>
    <name evidence="5" type="ORF">SNAT2548_LOCUS2969</name>
</gene>
<accession>A0A812I7X2</accession>
<keyword evidence="3" id="KW-0949">S-adenosyl-L-methionine</keyword>
<evidence type="ECO:0000256" key="2">
    <source>
        <dbReference type="ARBA" id="ARBA00022679"/>
    </source>
</evidence>
<comment type="similarity">
    <text evidence="4">Belongs to the RNA methyltransferase RlmH family.</text>
</comment>
<reference evidence="5" key="1">
    <citation type="submission" date="2021-02" db="EMBL/GenBank/DDBJ databases">
        <authorList>
            <person name="Dougan E. K."/>
            <person name="Rhodes N."/>
            <person name="Thang M."/>
            <person name="Chan C."/>
        </authorList>
    </citation>
    <scope>NUCLEOTIDE SEQUENCE</scope>
</reference>
<dbReference type="GO" id="GO:0006364">
    <property type="term" value="P:rRNA processing"/>
    <property type="evidence" value="ECO:0007669"/>
    <property type="project" value="InterPro"/>
</dbReference>
<dbReference type="EMBL" id="CAJNDS010000180">
    <property type="protein sequence ID" value="CAE7022969.1"/>
    <property type="molecule type" value="Genomic_DNA"/>
</dbReference>
<evidence type="ECO:0000256" key="3">
    <source>
        <dbReference type="ARBA" id="ARBA00022691"/>
    </source>
</evidence>
<dbReference type="Gene3D" id="3.40.1280.10">
    <property type="match status" value="1"/>
</dbReference>
<keyword evidence="6" id="KW-1185">Reference proteome</keyword>
<evidence type="ECO:0000313" key="5">
    <source>
        <dbReference type="EMBL" id="CAE7022969.1"/>
    </source>
</evidence>
<dbReference type="CDD" id="cd18081">
    <property type="entry name" value="RlmH-like"/>
    <property type="match status" value="1"/>
</dbReference>
<dbReference type="InterPro" id="IPR029026">
    <property type="entry name" value="tRNA_m1G_MTases_N"/>
</dbReference>
<evidence type="ECO:0000256" key="4">
    <source>
        <dbReference type="ARBA" id="ARBA00038303"/>
    </source>
</evidence>
<dbReference type="OrthoDB" id="429744at2759"/>
<dbReference type="Pfam" id="PF02590">
    <property type="entry name" value="SPOUT_MTase"/>
    <property type="match status" value="1"/>
</dbReference>
<keyword evidence="2" id="KW-0808">Transferase</keyword>
<dbReference type="HAMAP" id="MF_00658">
    <property type="entry name" value="23SrRNA_methyltr_H"/>
    <property type="match status" value="1"/>
</dbReference>
<dbReference type="InterPro" id="IPR003742">
    <property type="entry name" value="RlmH-like"/>
</dbReference>
<comment type="caution">
    <text evidence="5">The sequence shown here is derived from an EMBL/GenBank/DDBJ whole genome shotgun (WGS) entry which is preliminary data.</text>
</comment>